<dbReference type="Pfam" id="PF02449">
    <property type="entry name" value="Glyco_hydro_42"/>
    <property type="match status" value="1"/>
</dbReference>
<sequence length="1137" mass="128910">MAMPLRTRAVATALLRYVALGCGVLLLLSGRLAAEASIRIEPLPQLANVESWQAPNRTKGFAVDQQADRLHLVFSCRPGNAQTLLLKHPLEIPRWANSLTFLGIKDIPHGTQLKLDFLVRDSAGREYRFYTESIGSGPEGVYRGSCYTTSWTPVGAVRFSVPAFGSRARGGYASSLPGNPAPQPPYTLLGFFLEGQYESADQPTNLLFWGFALARLNPIDSEFYYLFNDQEYFGELDPVPSLTLADFSYSARKLQVSWEVRDDYAGMPVLAGGATYDLAPSKEEPGVNLLQLTEPLPIPIRNPGTYWISVRVRQSNVESILPDKIEEKEYRLFIPGRSKEKMTTWPLSRPIPNQYVRIGSAARDGSYIYGVREPFLVPVAFFRPPGEFLYKIHVRRYPWREEVRSIDVQPAWPGDAPFVYTLDLRTLPAGLYEIEAEIATELRPFDRVTRLVAKRENTSRLTENPDPIPAEVPSFQDELARKTPLLSVTPVFDRTADVDHRWKIFTEAVKTLPPMFPTIEWIVPWALLEPYPGVYDWSELDRILNFAKEKRIGIYLWIGFEAGSLPEWMPSSYAEDEDHRIFGITPLYLFHGGRLNYLAPPLKAHIETLMSRLAARYRGSPALHGYFIMDESYGRTPGGYEPETQAEFRAYCQKRWATLQELNNRWEAKFIDWREVGSPPRDSSDSWKADWWDFYRLRLGSFHKEIVEAIRGQDSRRLIFVEGWYSWELEQWMRDHGCAMANGGAQDPATLGGGMIERAEVEFQERSESVSLMWGDDPTRIEDTVFTATLGGGGNCIGLRTYLPMEPNHPDAWDKPPVSLDRLRKFVPILGELRQTIAMPFDAYLFCENFQNPTPWAMMTLAQSALTFGVGSLPKAFRSKMLFVIQSEQQLRERVIEQLVEYVRKGGTLVMCATAGRKSPDHPGEDWILLRQFGFGPPTSEEVRYYVRARAVPGTVFPSGAGVFELYTCGRGQSTPPGAQTAASFVEDPREPAISWRTFEKGKVVVIWASEIVPPMVSEGHGEGHPSYPFLRDIASWGGVPLFLENMNVHLWANLLKRRSEGVYYCLVGRLMWYDQPERSGEGVIRFPLLPDGRYRVSELVSQAERGVMTADRLKKEGLPVALSPREVTILRLERVD</sequence>
<proteinExistence type="predicted"/>
<name>A0A5E6MBC9_9BACT</name>
<dbReference type="InterPro" id="IPR029062">
    <property type="entry name" value="Class_I_gatase-like"/>
</dbReference>
<dbReference type="InterPro" id="IPR003476">
    <property type="entry name" value="Glyco_hydro_42"/>
</dbReference>
<dbReference type="PANTHER" id="PTHR36447">
    <property type="entry name" value="BETA-GALACTOSIDASE GANA"/>
    <property type="match status" value="1"/>
</dbReference>
<keyword evidence="2 4" id="KW-0326">Glycosidase</keyword>
<dbReference type="GO" id="GO:0009341">
    <property type="term" value="C:beta-galactosidase complex"/>
    <property type="evidence" value="ECO:0007669"/>
    <property type="project" value="InterPro"/>
</dbReference>
<dbReference type="EC" id="3.2.1.23" evidence="4"/>
<dbReference type="Gene3D" id="3.40.50.880">
    <property type="match status" value="1"/>
</dbReference>
<dbReference type="RefSeq" id="WP_142660106.1">
    <property type="nucleotide sequence ID" value="NZ_CABFVA020000066.1"/>
</dbReference>
<evidence type="ECO:0000256" key="2">
    <source>
        <dbReference type="ARBA" id="ARBA00023295"/>
    </source>
</evidence>
<keyword evidence="1 4" id="KW-0378">Hydrolase</keyword>
<dbReference type="InterPro" id="IPR017853">
    <property type="entry name" value="GH"/>
</dbReference>
<accession>A0A5E6MBC9</accession>
<reference evidence="4 5" key="1">
    <citation type="submission" date="2019-09" db="EMBL/GenBank/DDBJ databases">
        <authorList>
            <person name="Cremers G."/>
        </authorList>
    </citation>
    <scope>NUCLEOTIDE SEQUENCE [LARGE SCALE GENOMIC DNA]</scope>
    <source>
        <strain evidence="4">4A</strain>
    </source>
</reference>
<evidence type="ECO:0000259" key="3">
    <source>
        <dbReference type="Pfam" id="PF02449"/>
    </source>
</evidence>
<dbReference type="PANTHER" id="PTHR36447:SF1">
    <property type="entry name" value="BETA-GALACTOSIDASE GANA"/>
    <property type="match status" value="1"/>
</dbReference>
<dbReference type="EMBL" id="CABFVA020000066">
    <property type="protein sequence ID" value="VVM06508.1"/>
    <property type="molecule type" value="Genomic_DNA"/>
</dbReference>
<keyword evidence="5" id="KW-1185">Reference proteome</keyword>
<dbReference type="GO" id="GO:0004565">
    <property type="term" value="F:beta-galactosidase activity"/>
    <property type="evidence" value="ECO:0007669"/>
    <property type="project" value="UniProtKB-EC"/>
</dbReference>
<dbReference type="OrthoDB" id="9800974at2"/>
<evidence type="ECO:0000256" key="1">
    <source>
        <dbReference type="ARBA" id="ARBA00022801"/>
    </source>
</evidence>
<feature type="domain" description="Glycoside hydrolase family 42 N-terminal" evidence="3">
    <location>
        <begin position="522"/>
        <end position="720"/>
    </location>
</feature>
<gene>
    <name evidence="4" type="primary">bgaB</name>
    <name evidence="4" type="ORF">MAMT_01249</name>
</gene>
<dbReference type="AlphaFoldDB" id="A0A5E6MBC9"/>
<dbReference type="Gene3D" id="3.20.20.80">
    <property type="entry name" value="Glycosidases"/>
    <property type="match status" value="1"/>
</dbReference>
<organism evidence="4 5">
    <name type="scientific">Methylacidimicrobium tartarophylax</name>
    <dbReference type="NCBI Taxonomy" id="1041768"/>
    <lineage>
        <taxon>Bacteria</taxon>
        <taxon>Pseudomonadati</taxon>
        <taxon>Verrucomicrobiota</taxon>
        <taxon>Methylacidimicrobium</taxon>
    </lineage>
</organism>
<dbReference type="SUPFAM" id="SSF51445">
    <property type="entry name" value="(Trans)glycosidases"/>
    <property type="match status" value="1"/>
</dbReference>
<dbReference type="InterPro" id="IPR013529">
    <property type="entry name" value="Glyco_hydro_42_N"/>
</dbReference>
<protein>
    <submittedName>
        <fullName evidence="4">Beta-galactosidase bgaB</fullName>
        <ecNumber evidence="4">3.2.1.23</ecNumber>
    </submittedName>
</protein>
<dbReference type="Proteomes" id="UP000334923">
    <property type="component" value="Unassembled WGS sequence"/>
</dbReference>
<dbReference type="GO" id="GO:0005975">
    <property type="term" value="P:carbohydrate metabolic process"/>
    <property type="evidence" value="ECO:0007669"/>
    <property type="project" value="InterPro"/>
</dbReference>
<evidence type="ECO:0000313" key="5">
    <source>
        <dbReference type="Proteomes" id="UP000334923"/>
    </source>
</evidence>
<evidence type="ECO:0000313" key="4">
    <source>
        <dbReference type="EMBL" id="VVM06508.1"/>
    </source>
</evidence>